<feature type="signal peptide" evidence="1">
    <location>
        <begin position="1"/>
        <end position="18"/>
    </location>
</feature>
<dbReference type="Gene3D" id="3.40.50.10610">
    <property type="entry name" value="ABC-type transport auxiliary lipoprotein component"/>
    <property type="match status" value="1"/>
</dbReference>
<accession>A0ABP9RCP9</accession>
<feature type="domain" description="ABC-type transport auxiliary lipoprotein component" evidence="2">
    <location>
        <begin position="44"/>
        <end position="188"/>
    </location>
</feature>
<protein>
    <submittedName>
        <fullName evidence="3">Membrane integrity-associated transporter subunit PqiC</fullName>
    </submittedName>
</protein>
<name>A0ABP9RCP9_9GAMM</name>
<organism evidence="3 4">
    <name type="scientific">Modicisalibacter zincidurans</name>
    <dbReference type="NCBI Taxonomy" id="1178777"/>
    <lineage>
        <taxon>Bacteria</taxon>
        <taxon>Pseudomonadati</taxon>
        <taxon>Pseudomonadota</taxon>
        <taxon>Gammaproteobacteria</taxon>
        <taxon>Oceanospirillales</taxon>
        <taxon>Halomonadaceae</taxon>
        <taxon>Modicisalibacter</taxon>
    </lineage>
</organism>
<dbReference type="SUPFAM" id="SSF159594">
    <property type="entry name" value="XCC0632-like"/>
    <property type="match status" value="1"/>
</dbReference>
<dbReference type="PROSITE" id="PS51257">
    <property type="entry name" value="PROKAR_LIPOPROTEIN"/>
    <property type="match status" value="1"/>
</dbReference>
<feature type="chain" id="PRO_5045437595" evidence="1">
    <location>
        <begin position="19"/>
        <end position="203"/>
    </location>
</feature>
<evidence type="ECO:0000259" key="2">
    <source>
        <dbReference type="Pfam" id="PF03886"/>
    </source>
</evidence>
<gene>
    <name evidence="3" type="ORF">GCM10023342_17580</name>
</gene>
<dbReference type="Proteomes" id="UP001500074">
    <property type="component" value="Unassembled WGS sequence"/>
</dbReference>
<reference evidence="4" key="1">
    <citation type="journal article" date="2019" name="Int. J. Syst. Evol. Microbiol.">
        <title>The Global Catalogue of Microorganisms (GCM) 10K type strain sequencing project: providing services to taxonomists for standard genome sequencing and annotation.</title>
        <authorList>
            <consortium name="The Broad Institute Genomics Platform"/>
            <consortium name="The Broad Institute Genome Sequencing Center for Infectious Disease"/>
            <person name="Wu L."/>
            <person name="Ma J."/>
        </authorList>
    </citation>
    <scope>NUCLEOTIDE SEQUENCE [LARGE SCALE GENOMIC DNA]</scope>
    <source>
        <strain evidence="4">JCM 18472</strain>
    </source>
</reference>
<evidence type="ECO:0000256" key="1">
    <source>
        <dbReference type="SAM" id="SignalP"/>
    </source>
</evidence>
<keyword evidence="4" id="KW-1185">Reference proteome</keyword>
<comment type="caution">
    <text evidence="3">The sequence shown here is derived from an EMBL/GenBank/DDBJ whole genome shotgun (WGS) entry which is preliminary data.</text>
</comment>
<dbReference type="RefSeq" id="WP_031383221.1">
    <property type="nucleotide sequence ID" value="NZ_BAABKI010000018.1"/>
</dbReference>
<evidence type="ECO:0000313" key="4">
    <source>
        <dbReference type="Proteomes" id="UP001500074"/>
    </source>
</evidence>
<dbReference type="EMBL" id="BAABKI010000018">
    <property type="protein sequence ID" value="GAA5175077.1"/>
    <property type="molecule type" value="Genomic_DNA"/>
</dbReference>
<dbReference type="Pfam" id="PF03886">
    <property type="entry name" value="ABC_trans_aux"/>
    <property type="match status" value="1"/>
</dbReference>
<dbReference type="InterPro" id="IPR005586">
    <property type="entry name" value="ABC_trans_aux"/>
</dbReference>
<evidence type="ECO:0000313" key="3">
    <source>
        <dbReference type="EMBL" id="GAA5175077.1"/>
    </source>
</evidence>
<keyword evidence="1" id="KW-0732">Signal</keyword>
<proteinExistence type="predicted"/>
<sequence length="203" mass="21736">MTRRLRGALMVGALFALAGCAGSPTTERYTLPAPMNDAVSGVGPSDAATPDYSLVIDRVSVAGYLDNPGIVLQPDAIRLRQASSHQWAEALDQQLGRGLRQRLAAELPDTRILVEGDPPEALHLQVNVEQFQGHYQGVGMASGYWQLRAANGDLLLERNFSASTPLAKDGYPALVRALGASWDKVAANFAAQIRRLRASGTVD</sequence>